<dbReference type="Proteomes" id="UP000295172">
    <property type="component" value="Unassembled WGS sequence"/>
</dbReference>
<dbReference type="RefSeq" id="WP_132316088.1">
    <property type="nucleotide sequence ID" value="NZ_SMKR01000008.1"/>
</dbReference>
<dbReference type="GO" id="GO:0030170">
    <property type="term" value="F:pyridoxal phosphate binding"/>
    <property type="evidence" value="ECO:0007669"/>
    <property type="project" value="InterPro"/>
</dbReference>
<name>A0A4R4XG82_9ACTN</name>
<evidence type="ECO:0000313" key="3">
    <source>
        <dbReference type="EMBL" id="TDD29806.1"/>
    </source>
</evidence>
<dbReference type="PANTHER" id="PTHR45688">
    <property type="match status" value="1"/>
</dbReference>
<dbReference type="PANTHER" id="PTHR45688:SF13">
    <property type="entry name" value="ALANINE--GLYOXYLATE AMINOTRANSFERASE 2-LIKE"/>
    <property type="match status" value="1"/>
</dbReference>
<dbReference type="InterPro" id="IPR005814">
    <property type="entry name" value="Aminotrans_3"/>
</dbReference>
<dbReference type="InterPro" id="IPR015421">
    <property type="entry name" value="PyrdxlP-dep_Trfase_major"/>
</dbReference>
<dbReference type="Pfam" id="PF00202">
    <property type="entry name" value="Aminotran_3"/>
    <property type="match status" value="1"/>
</dbReference>
<dbReference type="InterPro" id="IPR015422">
    <property type="entry name" value="PyrdxlP-dep_Trfase_small"/>
</dbReference>
<keyword evidence="2" id="KW-0663">Pyridoxal phosphate</keyword>
<organism evidence="3 4">
    <name type="scientific">Kribbella turkmenica</name>
    <dbReference type="NCBI Taxonomy" id="2530375"/>
    <lineage>
        <taxon>Bacteria</taxon>
        <taxon>Bacillati</taxon>
        <taxon>Actinomycetota</taxon>
        <taxon>Actinomycetes</taxon>
        <taxon>Propionibacteriales</taxon>
        <taxon>Kribbellaceae</taxon>
        <taxon>Kribbella</taxon>
    </lineage>
</organism>
<dbReference type="InterPro" id="IPR015424">
    <property type="entry name" value="PyrdxlP-dep_Trfase"/>
</dbReference>
<dbReference type="Gene3D" id="3.40.640.10">
    <property type="entry name" value="Type I PLP-dependent aspartate aminotransferase-like (Major domain)"/>
    <property type="match status" value="1"/>
</dbReference>
<gene>
    <name evidence="3" type="ORF">E1218_03325</name>
</gene>
<reference evidence="3 4" key="1">
    <citation type="submission" date="2019-02" db="EMBL/GenBank/DDBJ databases">
        <title>Draft genome sequences of novel Actinobacteria.</title>
        <authorList>
            <person name="Sahin N."/>
            <person name="Ay H."/>
            <person name="Saygin H."/>
        </authorList>
    </citation>
    <scope>NUCLEOTIDE SEQUENCE [LARGE SCALE GENOMIC DNA]</scope>
    <source>
        <strain evidence="3 4">16K104</strain>
    </source>
</reference>
<dbReference type="Gene3D" id="3.90.1150.10">
    <property type="entry name" value="Aspartate Aminotransferase, domain 1"/>
    <property type="match status" value="1"/>
</dbReference>
<dbReference type="OrthoDB" id="4510254at2"/>
<dbReference type="PROSITE" id="PS00600">
    <property type="entry name" value="AA_TRANSFER_CLASS_3"/>
    <property type="match status" value="1"/>
</dbReference>
<protein>
    <submittedName>
        <fullName evidence="3">Aminotransferase class III-fold pyridoxal phosphate-dependent enzyme</fullName>
    </submittedName>
</protein>
<dbReference type="InterPro" id="IPR049704">
    <property type="entry name" value="Aminotrans_3_PPA_site"/>
</dbReference>
<keyword evidence="3" id="KW-0032">Aminotransferase</keyword>
<sequence length="225" mass="23969">MERVRAARAVLRRAGHDLALLAVDTIFSSAGILTPTDAFMLGLQEEARAAGGLFLADEVQAGFGRGGRNLWRFQDFGLTPDFVTLGKPMGNGHPVAALVTRREIAEAFVEVDEYFSTFGGNPVSCVAALTVLDVIEQTGLVERCGQVGAELRAGLQELVPEVRGQGLMVGVELPDAGGFAERLREHGVLVGTTGPSGGVLKIRPPLIWESAEVGRFLSAFRNALR</sequence>
<dbReference type="EMBL" id="SMKR01000008">
    <property type="protein sequence ID" value="TDD29806.1"/>
    <property type="molecule type" value="Genomic_DNA"/>
</dbReference>
<dbReference type="AlphaFoldDB" id="A0A4R4XG82"/>
<accession>A0A4R4XG82</accession>
<evidence type="ECO:0000313" key="4">
    <source>
        <dbReference type="Proteomes" id="UP000295172"/>
    </source>
</evidence>
<evidence type="ECO:0000256" key="1">
    <source>
        <dbReference type="ARBA" id="ARBA00008954"/>
    </source>
</evidence>
<comment type="caution">
    <text evidence="3">The sequence shown here is derived from an EMBL/GenBank/DDBJ whole genome shotgun (WGS) entry which is preliminary data.</text>
</comment>
<dbReference type="GO" id="GO:0008483">
    <property type="term" value="F:transaminase activity"/>
    <property type="evidence" value="ECO:0007669"/>
    <property type="project" value="UniProtKB-KW"/>
</dbReference>
<keyword evidence="3" id="KW-0808">Transferase</keyword>
<comment type="similarity">
    <text evidence="1">Belongs to the class-III pyridoxal-phosphate-dependent aminotransferase family.</text>
</comment>
<keyword evidence="4" id="KW-1185">Reference proteome</keyword>
<proteinExistence type="inferred from homology"/>
<dbReference type="SUPFAM" id="SSF53383">
    <property type="entry name" value="PLP-dependent transferases"/>
    <property type="match status" value="1"/>
</dbReference>
<evidence type="ECO:0000256" key="2">
    <source>
        <dbReference type="ARBA" id="ARBA00022898"/>
    </source>
</evidence>